<dbReference type="Proteomes" id="UP001203852">
    <property type="component" value="Unassembled WGS sequence"/>
</dbReference>
<dbReference type="InterPro" id="IPR051323">
    <property type="entry name" value="AtsK-like"/>
</dbReference>
<evidence type="ECO:0000256" key="5">
    <source>
        <dbReference type="ARBA" id="ARBA00023002"/>
    </source>
</evidence>
<dbReference type="PANTHER" id="PTHR30468:SF10">
    <property type="entry name" value="TAUD_TFDA-LIKE DOMAIN-CONTAINING PROTEIN"/>
    <property type="match status" value="1"/>
</dbReference>
<reference evidence="9" key="1">
    <citation type="journal article" date="2022" name="bioRxiv">
        <title>Deciphering the potential niche of two novel black yeast fungi from a biological soil crust based on their genomes, phenotypes, and melanin regulation.</title>
        <authorList>
            <consortium name="DOE Joint Genome Institute"/>
            <person name="Carr E.C."/>
            <person name="Barton Q."/>
            <person name="Grambo S."/>
            <person name="Sullivan M."/>
            <person name="Renfro C.M."/>
            <person name="Kuo A."/>
            <person name="Pangilinan J."/>
            <person name="Lipzen A."/>
            <person name="Keymanesh K."/>
            <person name="Savage E."/>
            <person name="Barry K."/>
            <person name="Grigoriev I.V."/>
            <person name="Riekhof W.R."/>
            <person name="Harris S.S."/>
        </authorList>
    </citation>
    <scope>NUCLEOTIDE SEQUENCE</scope>
    <source>
        <strain evidence="9">JF 03-4F</strain>
    </source>
</reference>
<dbReference type="EMBL" id="MU404351">
    <property type="protein sequence ID" value="KAI1617061.1"/>
    <property type="molecule type" value="Genomic_DNA"/>
</dbReference>
<protein>
    <recommendedName>
        <fullName evidence="8">TauD/TfdA-like domain-containing protein</fullName>
    </recommendedName>
</protein>
<sequence length="370" mass="42071">MSEGLLRTPLAYSGSLDAYESADVTPPIGREYPKLQLSELLGNDEQLRDLAVLASQRGALFFRDQNIDNEQLKVLANKLGELTGRPADSGLHRHALSSKDNVKNHDENGNTDEEVFFVSSEREKENHSNRFQAPLPKLASYLWHSDITFEHIPSDYAILKMVDMPPGNAGGDTLFASAYEMYDRMSPHYQKLCDGLTATHFQPVFSRVLKQSNDPLITENRGHPENEGLDFKAVHPVVRTNPVTGWRHMFAAGQQIYDGKINGVTDAEEEALKRYFLQLVTENHDLQCRFKWGLNDVVIWDNRSTFHTATNDYEGRRKLVRITSVGEKPYLDPKSLSRRQALRKLESFEPEVLTPPADEEFVSKKRQRVS</sequence>
<accession>A0AAN6IGV3</accession>
<feature type="region of interest" description="Disordered" evidence="7">
    <location>
        <begin position="86"/>
        <end position="110"/>
    </location>
</feature>
<keyword evidence="4" id="KW-0223">Dioxygenase</keyword>
<evidence type="ECO:0000256" key="4">
    <source>
        <dbReference type="ARBA" id="ARBA00022964"/>
    </source>
</evidence>
<dbReference type="Gene3D" id="3.60.130.10">
    <property type="entry name" value="Clavaminate synthase-like"/>
    <property type="match status" value="1"/>
</dbReference>
<evidence type="ECO:0000313" key="10">
    <source>
        <dbReference type="Proteomes" id="UP001203852"/>
    </source>
</evidence>
<keyword evidence="3" id="KW-0479">Metal-binding</keyword>
<feature type="domain" description="TauD/TfdA-like" evidence="8">
    <location>
        <begin position="22"/>
        <end position="323"/>
    </location>
</feature>
<dbReference type="Pfam" id="PF02668">
    <property type="entry name" value="TauD"/>
    <property type="match status" value="1"/>
</dbReference>
<dbReference type="GO" id="GO:0005737">
    <property type="term" value="C:cytoplasm"/>
    <property type="evidence" value="ECO:0007669"/>
    <property type="project" value="TreeGrafter"/>
</dbReference>
<evidence type="ECO:0000256" key="3">
    <source>
        <dbReference type="ARBA" id="ARBA00022723"/>
    </source>
</evidence>
<comment type="caution">
    <text evidence="9">The sequence shown here is derived from an EMBL/GenBank/DDBJ whole genome shotgun (WGS) entry which is preliminary data.</text>
</comment>
<comment type="cofactor">
    <cofactor evidence="1">
        <name>Fe(2+)</name>
        <dbReference type="ChEBI" id="CHEBI:29033"/>
    </cofactor>
</comment>
<evidence type="ECO:0000256" key="2">
    <source>
        <dbReference type="ARBA" id="ARBA00005896"/>
    </source>
</evidence>
<dbReference type="InterPro" id="IPR042098">
    <property type="entry name" value="TauD-like_sf"/>
</dbReference>
<evidence type="ECO:0000259" key="8">
    <source>
        <dbReference type="Pfam" id="PF02668"/>
    </source>
</evidence>
<dbReference type="GO" id="GO:0016706">
    <property type="term" value="F:2-oxoglutarate-dependent dioxygenase activity"/>
    <property type="evidence" value="ECO:0007669"/>
    <property type="project" value="TreeGrafter"/>
</dbReference>
<evidence type="ECO:0000256" key="7">
    <source>
        <dbReference type="SAM" id="MobiDB-lite"/>
    </source>
</evidence>
<evidence type="ECO:0000256" key="1">
    <source>
        <dbReference type="ARBA" id="ARBA00001954"/>
    </source>
</evidence>
<name>A0AAN6IGV3_9EURO</name>
<gene>
    <name evidence="9" type="ORF">EDD36DRAFT_461924</name>
</gene>
<keyword evidence="5" id="KW-0560">Oxidoreductase</keyword>
<dbReference type="PANTHER" id="PTHR30468">
    <property type="entry name" value="ALPHA-KETOGLUTARATE-DEPENDENT SULFONATE DIOXYGENASE"/>
    <property type="match status" value="1"/>
</dbReference>
<keyword evidence="10" id="KW-1185">Reference proteome</keyword>
<dbReference type="SUPFAM" id="SSF51197">
    <property type="entry name" value="Clavaminate synthase-like"/>
    <property type="match status" value="1"/>
</dbReference>
<dbReference type="AlphaFoldDB" id="A0AAN6IGV3"/>
<evidence type="ECO:0000256" key="6">
    <source>
        <dbReference type="ARBA" id="ARBA00023004"/>
    </source>
</evidence>
<evidence type="ECO:0000313" key="9">
    <source>
        <dbReference type="EMBL" id="KAI1617061.1"/>
    </source>
</evidence>
<keyword evidence="6" id="KW-0408">Iron</keyword>
<dbReference type="GO" id="GO:0046872">
    <property type="term" value="F:metal ion binding"/>
    <property type="evidence" value="ECO:0007669"/>
    <property type="project" value="UniProtKB-KW"/>
</dbReference>
<proteinExistence type="inferred from homology"/>
<organism evidence="9 10">
    <name type="scientific">Exophiala viscosa</name>
    <dbReference type="NCBI Taxonomy" id="2486360"/>
    <lineage>
        <taxon>Eukaryota</taxon>
        <taxon>Fungi</taxon>
        <taxon>Dikarya</taxon>
        <taxon>Ascomycota</taxon>
        <taxon>Pezizomycotina</taxon>
        <taxon>Eurotiomycetes</taxon>
        <taxon>Chaetothyriomycetidae</taxon>
        <taxon>Chaetothyriales</taxon>
        <taxon>Herpotrichiellaceae</taxon>
        <taxon>Exophiala</taxon>
    </lineage>
</organism>
<comment type="similarity">
    <text evidence="2">Belongs to the TfdA dioxygenase family.</text>
</comment>
<dbReference type="InterPro" id="IPR003819">
    <property type="entry name" value="TauD/TfdA-like"/>
</dbReference>